<dbReference type="PANTHER" id="PTHR46472">
    <property type="entry name" value="NUCLEOREDOXIN"/>
    <property type="match status" value="1"/>
</dbReference>
<dbReference type="InterPro" id="IPR036249">
    <property type="entry name" value="Thioredoxin-like_sf"/>
</dbReference>
<dbReference type="GO" id="GO:0004791">
    <property type="term" value="F:thioredoxin-disulfide reductase (NADPH) activity"/>
    <property type="evidence" value="ECO:0007669"/>
    <property type="project" value="TreeGrafter"/>
</dbReference>
<feature type="transmembrane region" description="Helical" evidence="1">
    <location>
        <begin position="316"/>
        <end position="335"/>
    </location>
</feature>
<dbReference type="InterPro" id="IPR025508">
    <property type="entry name" value="DUF4395"/>
</dbReference>
<name>A0AAD3DAZ0_9STRA</name>
<evidence type="ECO:0000313" key="4">
    <source>
        <dbReference type="EMBL" id="GFH60045.1"/>
    </source>
</evidence>
<feature type="transmembrane region" description="Helical" evidence="1">
    <location>
        <begin position="242"/>
        <end position="261"/>
    </location>
</feature>
<dbReference type="Pfam" id="PF13905">
    <property type="entry name" value="Thioredoxin_8"/>
    <property type="match status" value="1"/>
</dbReference>
<proteinExistence type="predicted"/>
<keyword evidence="1" id="KW-0812">Transmembrane</keyword>
<feature type="domain" description="DUF4395" evidence="3">
    <location>
        <begin position="235"/>
        <end position="376"/>
    </location>
</feature>
<evidence type="ECO:0000313" key="5">
    <source>
        <dbReference type="Proteomes" id="UP001054902"/>
    </source>
</evidence>
<protein>
    <recommendedName>
        <fullName evidence="6">Thioredoxin domain-containing protein</fullName>
    </recommendedName>
</protein>
<feature type="transmembrane region" description="Helical" evidence="1">
    <location>
        <begin position="347"/>
        <end position="374"/>
    </location>
</feature>
<evidence type="ECO:0008006" key="6">
    <source>
        <dbReference type="Google" id="ProtNLM"/>
    </source>
</evidence>
<keyword evidence="1" id="KW-0472">Membrane</keyword>
<evidence type="ECO:0000259" key="2">
    <source>
        <dbReference type="Pfam" id="PF13905"/>
    </source>
</evidence>
<dbReference type="Proteomes" id="UP001054902">
    <property type="component" value="Unassembled WGS sequence"/>
</dbReference>
<reference evidence="4 5" key="1">
    <citation type="journal article" date="2021" name="Sci. Rep.">
        <title>The genome of the diatom Chaetoceros tenuissimus carries an ancient integrated fragment of an extant virus.</title>
        <authorList>
            <person name="Hongo Y."/>
            <person name="Kimura K."/>
            <person name="Takaki Y."/>
            <person name="Yoshida Y."/>
            <person name="Baba S."/>
            <person name="Kobayashi G."/>
            <person name="Nagasaki K."/>
            <person name="Hano T."/>
            <person name="Tomaru Y."/>
        </authorList>
    </citation>
    <scope>NUCLEOTIDE SEQUENCE [LARGE SCALE GENOMIC DNA]</scope>
    <source>
        <strain evidence="4 5">NIES-3715</strain>
    </source>
</reference>
<dbReference type="GO" id="GO:0030178">
    <property type="term" value="P:negative regulation of Wnt signaling pathway"/>
    <property type="evidence" value="ECO:0007669"/>
    <property type="project" value="TreeGrafter"/>
</dbReference>
<accession>A0AAD3DAZ0</accession>
<organism evidence="4 5">
    <name type="scientific">Chaetoceros tenuissimus</name>
    <dbReference type="NCBI Taxonomy" id="426638"/>
    <lineage>
        <taxon>Eukaryota</taxon>
        <taxon>Sar</taxon>
        <taxon>Stramenopiles</taxon>
        <taxon>Ochrophyta</taxon>
        <taxon>Bacillariophyta</taxon>
        <taxon>Coscinodiscophyceae</taxon>
        <taxon>Chaetocerotophycidae</taxon>
        <taxon>Chaetocerotales</taxon>
        <taxon>Chaetocerotaceae</taxon>
        <taxon>Chaetoceros</taxon>
    </lineage>
</organism>
<dbReference type="PANTHER" id="PTHR46472:SF1">
    <property type="entry name" value="NUCLEOREDOXIN"/>
    <property type="match status" value="1"/>
</dbReference>
<comment type="caution">
    <text evidence="4">The sequence shown here is derived from an EMBL/GenBank/DDBJ whole genome shotgun (WGS) entry which is preliminary data.</text>
</comment>
<dbReference type="AlphaFoldDB" id="A0AAD3DAZ0"/>
<dbReference type="Pfam" id="PF14340">
    <property type="entry name" value="DUF4395"/>
    <property type="match status" value="1"/>
</dbReference>
<sequence>MPSNPNTFDAENENAQISAGLKNLITQDWRVNMFGPTIRLNPINEGTDDETDHDEEFVPDYIPTEEAFDTDAYNYIAVFIGANYCPHCKEFAPHVVKSAPLLEKKRRCKVVFVSGDRDNDNFEASCKKNKGIDVMRYNPVKTRVFRDLFKLSTIPALLILRNKNFDEPEPALVINARNLLVNDPELENIQWEKTKADVHSQELSLRDMLIISGKYGRWYELGHHINPEHPEKMYMNEHAVRIRAGLLNIISWFALFNIYKWNEPIFVYAIWPVVFLEMTSSMFIGLTPIAPLGTLATVMSYYLSPRPLWKPAEPKRFAWFIGFILVVMCMVVFSLKDEMRLEHARPWLAVTVILCNLATWFESAAGFCVGCFIYNNYLTKYFGLEECQECKL</sequence>
<dbReference type="GO" id="GO:0005634">
    <property type="term" value="C:nucleus"/>
    <property type="evidence" value="ECO:0007669"/>
    <property type="project" value="TreeGrafter"/>
</dbReference>
<evidence type="ECO:0000256" key="1">
    <source>
        <dbReference type="SAM" id="Phobius"/>
    </source>
</evidence>
<gene>
    <name evidence="4" type="ORF">CTEN210_16521</name>
</gene>
<dbReference type="GO" id="GO:0031397">
    <property type="term" value="P:negative regulation of protein ubiquitination"/>
    <property type="evidence" value="ECO:0007669"/>
    <property type="project" value="TreeGrafter"/>
</dbReference>
<keyword evidence="1" id="KW-1133">Transmembrane helix</keyword>
<evidence type="ECO:0000259" key="3">
    <source>
        <dbReference type="Pfam" id="PF14340"/>
    </source>
</evidence>
<feature type="transmembrane region" description="Helical" evidence="1">
    <location>
        <begin position="281"/>
        <end position="304"/>
    </location>
</feature>
<dbReference type="SUPFAM" id="SSF52833">
    <property type="entry name" value="Thioredoxin-like"/>
    <property type="match status" value="1"/>
</dbReference>
<dbReference type="Gene3D" id="3.40.30.10">
    <property type="entry name" value="Glutaredoxin"/>
    <property type="match status" value="1"/>
</dbReference>
<keyword evidence="5" id="KW-1185">Reference proteome</keyword>
<feature type="domain" description="Thioredoxin-like fold" evidence="2">
    <location>
        <begin position="75"/>
        <end position="163"/>
    </location>
</feature>
<dbReference type="InterPro" id="IPR012336">
    <property type="entry name" value="Thioredoxin-like_fold"/>
</dbReference>
<dbReference type="EMBL" id="BLLK01000069">
    <property type="protein sequence ID" value="GFH60045.1"/>
    <property type="molecule type" value="Genomic_DNA"/>
</dbReference>